<dbReference type="Pfam" id="PF13671">
    <property type="entry name" value="AAA_33"/>
    <property type="match status" value="1"/>
</dbReference>
<dbReference type="NCBIfam" id="TIGR01313">
    <property type="entry name" value="therm_gnt_kin"/>
    <property type="match status" value="1"/>
</dbReference>
<dbReference type="GO" id="GO:0005737">
    <property type="term" value="C:cytoplasm"/>
    <property type="evidence" value="ECO:0007669"/>
    <property type="project" value="TreeGrafter"/>
</dbReference>
<dbReference type="Proteomes" id="UP000248857">
    <property type="component" value="Unassembled WGS sequence"/>
</dbReference>
<gene>
    <name evidence="11" type="ORF">C1752_01103</name>
</gene>
<keyword evidence="8" id="KW-0311">Gluconate utilization</keyword>
<protein>
    <recommendedName>
        <fullName evidence="3 10">Gluconokinase</fullName>
        <ecNumber evidence="3 10">2.7.1.12</ecNumber>
    </recommendedName>
</protein>
<comment type="caution">
    <text evidence="11">The sequence shown here is derived from an EMBL/GenBank/DDBJ whole genome shotgun (WGS) entry which is preliminary data.</text>
</comment>
<dbReference type="SUPFAM" id="SSF52540">
    <property type="entry name" value="P-loop containing nucleoside triphosphate hydrolases"/>
    <property type="match status" value="1"/>
</dbReference>
<dbReference type="GO" id="GO:0005524">
    <property type="term" value="F:ATP binding"/>
    <property type="evidence" value="ECO:0007669"/>
    <property type="project" value="UniProtKB-KW"/>
</dbReference>
<organism evidence="11 12">
    <name type="scientific">Acaryochloris thomasi RCC1774</name>
    <dbReference type="NCBI Taxonomy" id="1764569"/>
    <lineage>
        <taxon>Bacteria</taxon>
        <taxon>Bacillati</taxon>
        <taxon>Cyanobacteriota</taxon>
        <taxon>Cyanophyceae</taxon>
        <taxon>Acaryochloridales</taxon>
        <taxon>Acaryochloridaceae</taxon>
        <taxon>Acaryochloris</taxon>
        <taxon>Acaryochloris thomasi</taxon>
    </lineage>
</organism>
<evidence type="ECO:0000256" key="3">
    <source>
        <dbReference type="ARBA" id="ARBA00012054"/>
    </source>
</evidence>
<dbReference type="AlphaFoldDB" id="A0A2W1K480"/>
<dbReference type="CDD" id="cd02021">
    <property type="entry name" value="GntK"/>
    <property type="match status" value="1"/>
</dbReference>
<dbReference type="InterPro" id="IPR006001">
    <property type="entry name" value="Therm_gnt_kin"/>
</dbReference>
<evidence type="ECO:0000256" key="8">
    <source>
        <dbReference type="ARBA" id="ARBA00023064"/>
    </source>
</evidence>
<comment type="catalytic activity">
    <reaction evidence="9 10">
        <text>D-gluconate + ATP = 6-phospho-D-gluconate + ADP + H(+)</text>
        <dbReference type="Rhea" id="RHEA:19433"/>
        <dbReference type="ChEBI" id="CHEBI:15378"/>
        <dbReference type="ChEBI" id="CHEBI:18391"/>
        <dbReference type="ChEBI" id="CHEBI:30616"/>
        <dbReference type="ChEBI" id="CHEBI:58759"/>
        <dbReference type="ChEBI" id="CHEBI:456216"/>
        <dbReference type="EC" id="2.7.1.12"/>
    </reaction>
</comment>
<keyword evidence="5 10" id="KW-0547">Nucleotide-binding</keyword>
<evidence type="ECO:0000256" key="1">
    <source>
        <dbReference type="ARBA" id="ARBA00004761"/>
    </source>
</evidence>
<name>A0A2W1K480_9CYAN</name>
<dbReference type="PANTHER" id="PTHR43442">
    <property type="entry name" value="GLUCONOKINASE-RELATED"/>
    <property type="match status" value="1"/>
</dbReference>
<reference evidence="11 12" key="1">
    <citation type="journal article" date="2018" name="Sci. Rep.">
        <title>A novel species of the marine cyanobacterium Acaryochloris with a unique pigment content and lifestyle.</title>
        <authorList>
            <person name="Partensky F."/>
            <person name="Six C."/>
            <person name="Ratin M."/>
            <person name="Garczarek L."/>
            <person name="Vaulot D."/>
            <person name="Probert I."/>
            <person name="Calteau A."/>
            <person name="Gourvil P."/>
            <person name="Marie D."/>
            <person name="Grebert T."/>
            <person name="Bouchier C."/>
            <person name="Le Panse S."/>
            <person name="Gachenot M."/>
            <person name="Rodriguez F."/>
            <person name="Garrido J.L."/>
        </authorList>
    </citation>
    <scope>NUCLEOTIDE SEQUENCE [LARGE SCALE GENOMIC DNA]</scope>
    <source>
        <strain evidence="11 12">RCC1774</strain>
    </source>
</reference>
<evidence type="ECO:0000256" key="9">
    <source>
        <dbReference type="ARBA" id="ARBA00048090"/>
    </source>
</evidence>
<comment type="similarity">
    <text evidence="2 10">Belongs to the gluconokinase GntK/GntV family.</text>
</comment>
<comment type="pathway">
    <text evidence="1">Carbohydrate acid metabolism.</text>
</comment>
<dbReference type="OrthoDB" id="9800332at2"/>
<dbReference type="EC" id="2.7.1.12" evidence="3 10"/>
<dbReference type="RefSeq" id="WP_110985040.1">
    <property type="nucleotide sequence ID" value="NZ_CAWNWM010000002.1"/>
</dbReference>
<sequence length="164" mass="18286">MIIILMGVSGSGKTLVGQKLETALGWTFYDADNFHPATNIAKMQQGIPLDDVDRAPWLAILNQEIAQWLQAGHSSVLACSALKSRYREQLHLSHPQVKLVYLHGSQSLILQRLQQRQGHFMGSDLLQSQFDSLEEPTEGVRIEIDQGLDAIATQILTRLNLKSI</sequence>
<evidence type="ECO:0000256" key="4">
    <source>
        <dbReference type="ARBA" id="ARBA00022679"/>
    </source>
</evidence>
<dbReference type="GO" id="GO:0046316">
    <property type="term" value="F:gluconokinase activity"/>
    <property type="evidence" value="ECO:0007669"/>
    <property type="project" value="UniProtKB-EC"/>
</dbReference>
<keyword evidence="12" id="KW-1185">Reference proteome</keyword>
<evidence type="ECO:0000256" key="2">
    <source>
        <dbReference type="ARBA" id="ARBA00008420"/>
    </source>
</evidence>
<dbReference type="Gene3D" id="3.40.50.300">
    <property type="entry name" value="P-loop containing nucleotide triphosphate hydrolases"/>
    <property type="match status" value="1"/>
</dbReference>
<dbReference type="EMBL" id="PQWO01000002">
    <property type="protein sequence ID" value="PZD74831.1"/>
    <property type="molecule type" value="Genomic_DNA"/>
</dbReference>
<evidence type="ECO:0000256" key="5">
    <source>
        <dbReference type="ARBA" id="ARBA00022741"/>
    </source>
</evidence>
<accession>A0A2W1K480</accession>
<dbReference type="InterPro" id="IPR027417">
    <property type="entry name" value="P-loop_NTPase"/>
</dbReference>
<evidence type="ECO:0000313" key="12">
    <source>
        <dbReference type="Proteomes" id="UP000248857"/>
    </source>
</evidence>
<evidence type="ECO:0000313" key="11">
    <source>
        <dbReference type="EMBL" id="PZD74831.1"/>
    </source>
</evidence>
<keyword evidence="7 10" id="KW-0067">ATP-binding</keyword>
<dbReference type="GO" id="GO:0019521">
    <property type="term" value="P:D-gluconate metabolic process"/>
    <property type="evidence" value="ECO:0007669"/>
    <property type="project" value="UniProtKB-KW"/>
</dbReference>
<evidence type="ECO:0000256" key="6">
    <source>
        <dbReference type="ARBA" id="ARBA00022777"/>
    </source>
</evidence>
<evidence type="ECO:0000256" key="7">
    <source>
        <dbReference type="ARBA" id="ARBA00022840"/>
    </source>
</evidence>
<dbReference type="PANTHER" id="PTHR43442:SF3">
    <property type="entry name" value="GLUCONOKINASE-RELATED"/>
    <property type="match status" value="1"/>
</dbReference>
<keyword evidence="4 10" id="KW-0808">Transferase</keyword>
<keyword evidence="6 10" id="KW-0418">Kinase</keyword>
<evidence type="ECO:0000256" key="10">
    <source>
        <dbReference type="RuleBase" id="RU363066"/>
    </source>
</evidence>
<dbReference type="FunFam" id="3.40.50.300:FF:000522">
    <property type="entry name" value="Gluconokinase"/>
    <property type="match status" value="1"/>
</dbReference>
<proteinExistence type="inferred from homology"/>